<feature type="region of interest" description="Disordered" evidence="10">
    <location>
        <begin position="320"/>
        <end position="352"/>
    </location>
</feature>
<dbReference type="InterPro" id="IPR059102">
    <property type="entry name" value="PHD_PHF7/G2E3-like"/>
</dbReference>
<evidence type="ECO:0000259" key="12">
    <source>
        <dbReference type="PROSITE" id="PS51805"/>
    </source>
</evidence>
<dbReference type="GO" id="GO:0005634">
    <property type="term" value="C:nucleus"/>
    <property type="evidence" value="ECO:0007669"/>
    <property type="project" value="TreeGrafter"/>
</dbReference>
<comment type="subcellular location">
    <subcellularLocation>
        <location evidence="1">Nucleus</location>
    </subcellularLocation>
</comment>
<dbReference type="InterPro" id="IPR042013">
    <property type="entry name" value="PHF7/G2E3_ePHD"/>
</dbReference>
<feature type="compositionally biased region" description="Pro residues" evidence="10">
    <location>
        <begin position="321"/>
        <end position="352"/>
    </location>
</feature>
<dbReference type="Proteomes" id="UP000322000">
    <property type="component" value="Chromosome 3"/>
</dbReference>
<name>A0A7E5X498_TRINI</name>
<protein>
    <submittedName>
        <fullName evidence="14">Uncharacterized protein LOC113509011</fullName>
    </submittedName>
</protein>
<keyword evidence="3" id="KW-0808">Transferase</keyword>
<evidence type="ECO:0000256" key="4">
    <source>
        <dbReference type="ARBA" id="ARBA00022723"/>
    </source>
</evidence>
<sequence>MAPKKSGKNRLVAKVVTGKKLPCSFCHRDVDDEITYGKLYAIGDIQCHYFCVLLSSCLIQKGRDEDGLFGFLYDDIVIEIDRAKKHKCSYCSRGGANLGCSVAQCRKQFHLPCGRERNAVSLFYGNYKSFCQLHAPKQTIPPSIMVKAKERMISDGKIKKKQANFKDLKELSTSFGDDGSNQSDTQSVCVICYETVDGYPTLNTFWPPCCARDAWFHRNCLQRMALSAGMHYLKCPLCNDKDNFYKAVVSQGYYVPDRDAAWELEQNAFAEIYEREVPCSADECLCPKGRSHDADSGRWSVRLCLLCGSSGAHGACLQAAPPAPPAAPPAPPAAPPRAPPAAPPRAPPAPPAPHVCRVCAPAAPPQLQQLATTLQAVMNQEQRQSSRPGRGPVMPARMSLRRTKRLASRHAGASSSSSSQNTSDKPEESVLSRRHLNLSTPKRPSPQTRRSLTQDTRDPRPQSKQLDFKTDSPTKILEESLKTTGREIDESLVDELRRRFRKPKPLSEKRKIVNDILNGVFDNLLKETKQKEALKRWCSPKKCDITHIKQEEIVQQTPMEVIEIDSDPPPAKKEKLDSDYCTTPKKPKKLNPSDTNIYPMFISPNKSKTVDNLKDSSLEISAKDEIVNIDVIKLENTQNCDTYKKMEVKTPQKCQTCTLKFSPNKQVPHKENIDMDVESFKDQYLNEVGLQRVAKSDSGSVRSVTRRKRKRTDKLVLKYESKKRKKKNIEIKNKNIQLKIKWWDRHLKLKISGSKKHKKSKKYKQYVLKYSENKSEVAKPSYDVTPRKRKYVKQEKSPDNLVQTSIEKFFKITPSKEQKES</sequence>
<dbReference type="Pfam" id="PF13771">
    <property type="entry name" value="zf-HC5HC2H"/>
    <property type="match status" value="1"/>
</dbReference>
<dbReference type="GeneID" id="113509011"/>
<dbReference type="PROSITE" id="PS50089">
    <property type="entry name" value="ZF_RING_2"/>
    <property type="match status" value="1"/>
</dbReference>
<feature type="compositionally biased region" description="Polar residues" evidence="10">
    <location>
        <begin position="437"/>
        <end position="454"/>
    </location>
</feature>
<evidence type="ECO:0000256" key="2">
    <source>
        <dbReference type="ARBA" id="ARBA00004906"/>
    </source>
</evidence>
<dbReference type="SUPFAM" id="SSF57903">
    <property type="entry name" value="FYVE/PHD zinc finger"/>
    <property type="match status" value="1"/>
</dbReference>
<evidence type="ECO:0000313" key="14">
    <source>
        <dbReference type="RefSeq" id="XP_026748045.1"/>
    </source>
</evidence>
<dbReference type="PANTHER" id="PTHR12420">
    <property type="entry name" value="PHD FINGER PROTEIN"/>
    <property type="match status" value="1"/>
</dbReference>
<dbReference type="AlphaFoldDB" id="A0A7E5X498"/>
<keyword evidence="8" id="KW-0539">Nucleus</keyword>
<evidence type="ECO:0000256" key="5">
    <source>
        <dbReference type="ARBA" id="ARBA00022771"/>
    </source>
</evidence>
<evidence type="ECO:0000256" key="9">
    <source>
        <dbReference type="PROSITE-ProRule" id="PRU00175"/>
    </source>
</evidence>
<dbReference type="InterPro" id="IPR001965">
    <property type="entry name" value="Znf_PHD"/>
</dbReference>
<feature type="compositionally biased region" description="Basic and acidic residues" evidence="10">
    <location>
        <begin position="455"/>
        <end position="474"/>
    </location>
</feature>
<keyword evidence="6" id="KW-0833">Ubl conjugation pathway</keyword>
<dbReference type="InterPro" id="IPR013083">
    <property type="entry name" value="Znf_RING/FYVE/PHD"/>
</dbReference>
<keyword evidence="13" id="KW-1185">Reference proteome</keyword>
<reference evidence="14" key="1">
    <citation type="submission" date="2025-08" db="UniProtKB">
        <authorList>
            <consortium name="RefSeq"/>
        </authorList>
    </citation>
    <scope>IDENTIFICATION</scope>
</reference>
<dbReference type="SUPFAM" id="SSF57850">
    <property type="entry name" value="RING/U-box"/>
    <property type="match status" value="1"/>
</dbReference>
<evidence type="ECO:0000256" key="8">
    <source>
        <dbReference type="ARBA" id="ARBA00023242"/>
    </source>
</evidence>
<dbReference type="RefSeq" id="XP_026748045.1">
    <property type="nucleotide sequence ID" value="XM_026892244.1"/>
</dbReference>
<feature type="region of interest" description="Disordered" evidence="10">
    <location>
        <begin position="401"/>
        <end position="474"/>
    </location>
</feature>
<dbReference type="PANTHER" id="PTHR12420:SF42">
    <property type="entry name" value="G2_M PHASE-SPECIFIC E3 UBIQUITIN-PROTEIN LIGASE"/>
    <property type="match status" value="1"/>
</dbReference>
<dbReference type="InParanoid" id="A0A7E5X498"/>
<dbReference type="InterPro" id="IPR011011">
    <property type="entry name" value="Znf_FYVE_PHD"/>
</dbReference>
<dbReference type="InterPro" id="IPR034732">
    <property type="entry name" value="EPHD"/>
</dbReference>
<dbReference type="Pfam" id="PF26054">
    <property type="entry name" value="PHD_G2E3"/>
    <property type="match status" value="1"/>
</dbReference>
<accession>A0A7E5X498</accession>
<feature type="domain" description="PHD-type" evidence="12">
    <location>
        <begin position="20"/>
        <end position="135"/>
    </location>
</feature>
<evidence type="ECO:0000256" key="1">
    <source>
        <dbReference type="ARBA" id="ARBA00004123"/>
    </source>
</evidence>
<dbReference type="InterPro" id="IPR001841">
    <property type="entry name" value="Znf_RING"/>
</dbReference>
<evidence type="ECO:0000256" key="6">
    <source>
        <dbReference type="ARBA" id="ARBA00022786"/>
    </source>
</evidence>
<dbReference type="PROSITE" id="PS51805">
    <property type="entry name" value="EPHD"/>
    <property type="match status" value="1"/>
</dbReference>
<gene>
    <name evidence="14" type="primary">LOC113509011</name>
</gene>
<dbReference type="GO" id="GO:0008270">
    <property type="term" value="F:zinc ion binding"/>
    <property type="evidence" value="ECO:0007669"/>
    <property type="project" value="UniProtKB-KW"/>
</dbReference>
<evidence type="ECO:0000313" key="13">
    <source>
        <dbReference type="Proteomes" id="UP000322000"/>
    </source>
</evidence>
<dbReference type="Gene3D" id="3.30.40.10">
    <property type="entry name" value="Zinc/RING finger domain, C3HC4 (zinc finger)"/>
    <property type="match status" value="3"/>
</dbReference>
<dbReference type="SMART" id="SM00249">
    <property type="entry name" value="PHD"/>
    <property type="match status" value="2"/>
</dbReference>
<dbReference type="OrthoDB" id="512616at2759"/>
<keyword evidence="4" id="KW-0479">Metal-binding</keyword>
<dbReference type="KEGG" id="tnl:113509011"/>
<comment type="pathway">
    <text evidence="2">Protein modification; protein ubiquitination.</text>
</comment>
<proteinExistence type="predicted"/>
<organism evidence="13 14">
    <name type="scientific">Trichoplusia ni</name>
    <name type="common">Cabbage looper</name>
    <dbReference type="NCBI Taxonomy" id="7111"/>
    <lineage>
        <taxon>Eukaryota</taxon>
        <taxon>Metazoa</taxon>
        <taxon>Ecdysozoa</taxon>
        <taxon>Arthropoda</taxon>
        <taxon>Hexapoda</taxon>
        <taxon>Insecta</taxon>
        <taxon>Pterygota</taxon>
        <taxon>Neoptera</taxon>
        <taxon>Endopterygota</taxon>
        <taxon>Lepidoptera</taxon>
        <taxon>Glossata</taxon>
        <taxon>Ditrysia</taxon>
        <taxon>Noctuoidea</taxon>
        <taxon>Noctuidae</taxon>
        <taxon>Plusiinae</taxon>
        <taxon>Trichoplusia</taxon>
    </lineage>
</organism>
<keyword evidence="5 9" id="KW-0863">Zinc-finger</keyword>
<dbReference type="InterPro" id="IPR051188">
    <property type="entry name" value="PHD-type_Zinc_Finger"/>
</dbReference>
<dbReference type="CDD" id="cd15669">
    <property type="entry name" value="ePHD_PHF7_G2E3_like"/>
    <property type="match status" value="1"/>
</dbReference>
<evidence type="ECO:0000259" key="11">
    <source>
        <dbReference type="PROSITE" id="PS50089"/>
    </source>
</evidence>
<feature type="domain" description="RING-type" evidence="11">
    <location>
        <begin position="189"/>
        <end position="239"/>
    </location>
</feature>
<evidence type="ECO:0000256" key="3">
    <source>
        <dbReference type="ARBA" id="ARBA00022679"/>
    </source>
</evidence>
<evidence type="ECO:0000256" key="7">
    <source>
        <dbReference type="ARBA" id="ARBA00022833"/>
    </source>
</evidence>
<feature type="region of interest" description="Disordered" evidence="10">
    <location>
        <begin position="564"/>
        <end position="596"/>
    </location>
</feature>
<evidence type="ECO:0000256" key="10">
    <source>
        <dbReference type="SAM" id="MobiDB-lite"/>
    </source>
</evidence>
<keyword evidence="7" id="KW-0862">Zinc</keyword>